<dbReference type="AlphaFoldDB" id="A0A2N5CH41"/>
<sequence>MTVESEGKKKVVAIVQSCYIPWKGYFDLIGSVDEFIIYDDMQYTRRDWRNRNLIKTPQGLSWLTLPVKVKGKYHQLIRETELEGDKWRTDHWKALQQNYRRAPFFDEIAHTLEPLYLERSYENLSDLNRAMMEALCLLLGISTPMKWSWEYDLVEGKTERLVGLSKQAGATVYVSGPAAKDYIQPELFADAGIALRFFDYSGYPEYPQQWGAFEHGVTALDLLFNCGKDARNYMKYPAISQNASFWKETTAHE</sequence>
<gene>
    <name evidence="1" type="ORF">CYJ10_07615</name>
</gene>
<evidence type="ECO:0000313" key="1">
    <source>
        <dbReference type="EMBL" id="PLQ01533.1"/>
    </source>
</evidence>
<organism evidence="1 2">
    <name type="scientific">Cupriavidus pauculus</name>
    <dbReference type="NCBI Taxonomy" id="82633"/>
    <lineage>
        <taxon>Bacteria</taxon>
        <taxon>Pseudomonadati</taxon>
        <taxon>Pseudomonadota</taxon>
        <taxon>Betaproteobacteria</taxon>
        <taxon>Burkholderiales</taxon>
        <taxon>Burkholderiaceae</taxon>
        <taxon>Cupriavidus</taxon>
    </lineage>
</organism>
<proteinExistence type="predicted"/>
<accession>A0A2N5CH41</accession>
<protein>
    <recommendedName>
        <fullName evidence="3">WbqC family protein</fullName>
    </recommendedName>
</protein>
<comment type="caution">
    <text evidence="1">The sequence shown here is derived from an EMBL/GenBank/DDBJ whole genome shotgun (WGS) entry which is preliminary data.</text>
</comment>
<reference evidence="1 2" key="1">
    <citation type="submission" date="2017-12" db="EMBL/GenBank/DDBJ databases">
        <title>Genome sequence of the active heterotrophic nitrifier-denitrifier, Cupriavidus pauculus UM1.</title>
        <authorList>
            <person name="Putonti C."/>
            <person name="Castignetti D."/>
        </authorList>
    </citation>
    <scope>NUCLEOTIDE SEQUENCE [LARGE SCALE GENOMIC DNA]</scope>
    <source>
        <strain evidence="1 2">UM1</strain>
    </source>
</reference>
<dbReference type="Proteomes" id="UP000234341">
    <property type="component" value="Unassembled WGS sequence"/>
</dbReference>
<name>A0A2N5CH41_9BURK</name>
<evidence type="ECO:0008006" key="3">
    <source>
        <dbReference type="Google" id="ProtNLM"/>
    </source>
</evidence>
<evidence type="ECO:0000313" key="2">
    <source>
        <dbReference type="Proteomes" id="UP000234341"/>
    </source>
</evidence>
<dbReference type="OrthoDB" id="3611744at2"/>
<dbReference type="RefSeq" id="WP_101680884.1">
    <property type="nucleotide sequence ID" value="NZ_PJRP01000002.1"/>
</dbReference>
<dbReference type="InterPro" id="IPR014985">
    <property type="entry name" value="WbqC"/>
</dbReference>
<dbReference type="Pfam" id="PF08889">
    <property type="entry name" value="WbqC"/>
    <property type="match status" value="1"/>
</dbReference>
<dbReference type="EMBL" id="PJRP01000002">
    <property type="protein sequence ID" value="PLQ01533.1"/>
    <property type="molecule type" value="Genomic_DNA"/>
</dbReference>